<evidence type="ECO:0000256" key="9">
    <source>
        <dbReference type="ARBA" id="ARBA00023170"/>
    </source>
</evidence>
<dbReference type="Gene3D" id="3.80.10.10">
    <property type="entry name" value="Ribonuclease Inhibitor"/>
    <property type="match status" value="1"/>
</dbReference>
<keyword evidence="5" id="KW-0677">Repeat</keyword>
<reference evidence="13 14" key="1">
    <citation type="submission" date="2020-08" db="EMBL/GenBank/DDBJ databases">
        <authorList>
            <person name="Hejnol A."/>
        </authorList>
    </citation>
    <scope>NUCLEOTIDE SEQUENCE [LARGE SCALE GENOMIC DNA]</scope>
</reference>
<protein>
    <submittedName>
        <fullName evidence="13">DgyrCDS11383</fullName>
    </submittedName>
</protein>
<dbReference type="GO" id="GO:0007189">
    <property type="term" value="P:adenylate cyclase-activating G protein-coupled receptor signaling pathway"/>
    <property type="evidence" value="ECO:0007669"/>
    <property type="project" value="TreeGrafter"/>
</dbReference>
<keyword evidence="3" id="KW-0433">Leucine-rich repeat</keyword>
<dbReference type="Pfam" id="PF00001">
    <property type="entry name" value="7tm_1"/>
    <property type="match status" value="1"/>
</dbReference>
<dbReference type="EMBL" id="CAJFCJ010000019">
    <property type="protein sequence ID" value="CAD5122991.1"/>
    <property type="molecule type" value="Genomic_DNA"/>
</dbReference>
<dbReference type="GO" id="GO:0009755">
    <property type="term" value="P:hormone-mediated signaling pathway"/>
    <property type="evidence" value="ECO:0007669"/>
    <property type="project" value="TreeGrafter"/>
</dbReference>
<keyword evidence="9" id="KW-0675">Receptor</keyword>
<evidence type="ECO:0000256" key="3">
    <source>
        <dbReference type="ARBA" id="ARBA00022614"/>
    </source>
</evidence>
<evidence type="ECO:0000256" key="10">
    <source>
        <dbReference type="ARBA" id="ARBA00023224"/>
    </source>
</evidence>
<sequence length="603" mass="66251">MLTECSDIMTSLRNLTTLKIKYCNLTKLPDFSTFSTKTPIKLDFSGNPIRVLKSDSFRSTLNQTTVIGELNLNGNPRLNFLHDLAFQNVKGLIKLDLSSTSIVKLPTSGLGHLEYLNLENVSTLKKFPPVGKFPKLKVTKLTYSYHCCAFKKPKLQYPLWDWSKFDREFNNKCVEANLKKETSKGGWDVMPLPSTHIINQSTICGSGEIIKFLQNVSCTPAPDAFNPCEGVLGSEWLRVVVWFAILLAVIGNSVVLIVNICTLKTGLRVSKFLISHLSIADLSLGIYLLCLASIDHSTRGVYFNYAIRWQDGPGCQAAGFLAVLAANVSTSALVLLTIERWYTIAYAVRLTKRISLKRAAIAMLLAWIYSVSIATLPLSGVSTYGKTSVCLPMDVSNSQAQIYVFILLLLQIIGFIIIATAYIDIFRRARGGQASGSPVDAKVAKRMAPLVLTDLVCVVPVAFLGLTAAAGYPLVDVSQSKVVVVTFFPLNACANPLIYALLTSQFKKDLLATLAKCGICKDRYQRVRATAHGHIPTSGNSVGSRRNSNNIPATCLLSSRRSSQIRINRLSENMRRKSTDINEFRGIPCDSRKGSSSTYSGCL</sequence>
<dbReference type="PRINTS" id="PR00237">
    <property type="entry name" value="GPCRRHODOPSN"/>
</dbReference>
<dbReference type="InterPro" id="IPR002131">
    <property type="entry name" value="Gphrmn_rcpt_fam"/>
</dbReference>
<evidence type="ECO:0000256" key="4">
    <source>
        <dbReference type="ARBA" id="ARBA00022692"/>
    </source>
</evidence>
<feature type="transmembrane region" description="Helical" evidence="11">
    <location>
        <begin position="236"/>
        <end position="260"/>
    </location>
</feature>
<dbReference type="AlphaFoldDB" id="A0A7I8W3A8"/>
<dbReference type="PANTHER" id="PTHR24372">
    <property type="entry name" value="GLYCOPROTEIN HORMONE RECEPTOR"/>
    <property type="match status" value="1"/>
</dbReference>
<name>A0A7I8W3A8_9ANNE</name>
<dbReference type="InterPro" id="IPR000276">
    <property type="entry name" value="GPCR_Rhodpsn"/>
</dbReference>
<accession>A0A7I8W3A8</accession>
<evidence type="ECO:0000256" key="8">
    <source>
        <dbReference type="ARBA" id="ARBA00023136"/>
    </source>
</evidence>
<evidence type="ECO:0000313" key="14">
    <source>
        <dbReference type="Proteomes" id="UP000549394"/>
    </source>
</evidence>
<feature type="transmembrane region" description="Helical" evidence="11">
    <location>
        <begin position="400"/>
        <end position="426"/>
    </location>
</feature>
<dbReference type="GO" id="GO:0005886">
    <property type="term" value="C:plasma membrane"/>
    <property type="evidence" value="ECO:0007669"/>
    <property type="project" value="UniProtKB-SubCell"/>
</dbReference>
<feature type="transmembrane region" description="Helical" evidence="11">
    <location>
        <begin position="272"/>
        <end position="294"/>
    </location>
</feature>
<keyword evidence="2" id="KW-1003">Cell membrane</keyword>
<dbReference type="Gene3D" id="1.20.1070.10">
    <property type="entry name" value="Rhodopsin 7-helix transmembrane proteins"/>
    <property type="match status" value="1"/>
</dbReference>
<feature type="transmembrane region" description="Helical" evidence="11">
    <location>
        <begin position="317"/>
        <end position="338"/>
    </location>
</feature>
<dbReference type="SUPFAM" id="SSF52058">
    <property type="entry name" value="L domain-like"/>
    <property type="match status" value="1"/>
</dbReference>
<keyword evidence="6 11" id="KW-1133">Transmembrane helix</keyword>
<keyword evidence="8 11" id="KW-0472">Membrane</keyword>
<evidence type="ECO:0000313" key="13">
    <source>
        <dbReference type="EMBL" id="CAD5122991.1"/>
    </source>
</evidence>
<dbReference type="InterPro" id="IPR017452">
    <property type="entry name" value="GPCR_Rhodpsn_7TM"/>
</dbReference>
<evidence type="ECO:0000256" key="5">
    <source>
        <dbReference type="ARBA" id="ARBA00022737"/>
    </source>
</evidence>
<dbReference type="GO" id="GO:0016500">
    <property type="term" value="F:protein-hormone receptor activity"/>
    <property type="evidence" value="ECO:0007669"/>
    <property type="project" value="InterPro"/>
</dbReference>
<dbReference type="PROSITE" id="PS50262">
    <property type="entry name" value="G_PROTEIN_RECEP_F1_2"/>
    <property type="match status" value="1"/>
</dbReference>
<dbReference type="Proteomes" id="UP000549394">
    <property type="component" value="Unassembled WGS sequence"/>
</dbReference>
<feature type="transmembrane region" description="Helical" evidence="11">
    <location>
        <begin position="359"/>
        <end position="380"/>
    </location>
</feature>
<organism evidence="13 14">
    <name type="scientific">Dimorphilus gyrociliatus</name>
    <dbReference type="NCBI Taxonomy" id="2664684"/>
    <lineage>
        <taxon>Eukaryota</taxon>
        <taxon>Metazoa</taxon>
        <taxon>Spiralia</taxon>
        <taxon>Lophotrochozoa</taxon>
        <taxon>Annelida</taxon>
        <taxon>Polychaeta</taxon>
        <taxon>Polychaeta incertae sedis</taxon>
        <taxon>Dinophilidae</taxon>
        <taxon>Dimorphilus</taxon>
    </lineage>
</organism>
<evidence type="ECO:0000259" key="12">
    <source>
        <dbReference type="PROSITE" id="PS50262"/>
    </source>
</evidence>
<comment type="subcellular location">
    <subcellularLocation>
        <location evidence="1">Cell membrane</location>
        <topology evidence="1">Multi-pass membrane protein</topology>
    </subcellularLocation>
</comment>
<gene>
    <name evidence="13" type="ORF">DGYR_LOCUS10721</name>
</gene>
<dbReference type="InterPro" id="IPR032675">
    <property type="entry name" value="LRR_dom_sf"/>
</dbReference>
<proteinExistence type="predicted"/>
<evidence type="ECO:0000256" key="7">
    <source>
        <dbReference type="ARBA" id="ARBA00023040"/>
    </source>
</evidence>
<keyword evidence="7" id="KW-0297">G-protein coupled receptor</keyword>
<evidence type="ECO:0000256" key="11">
    <source>
        <dbReference type="SAM" id="Phobius"/>
    </source>
</evidence>
<evidence type="ECO:0000256" key="1">
    <source>
        <dbReference type="ARBA" id="ARBA00004651"/>
    </source>
</evidence>
<dbReference type="SUPFAM" id="SSF81321">
    <property type="entry name" value="Family A G protein-coupled receptor-like"/>
    <property type="match status" value="1"/>
</dbReference>
<feature type="transmembrane region" description="Helical" evidence="11">
    <location>
        <begin position="447"/>
        <end position="470"/>
    </location>
</feature>
<feature type="transmembrane region" description="Helical" evidence="11">
    <location>
        <begin position="482"/>
        <end position="502"/>
    </location>
</feature>
<dbReference type="GO" id="GO:0008528">
    <property type="term" value="F:G protein-coupled peptide receptor activity"/>
    <property type="evidence" value="ECO:0007669"/>
    <property type="project" value="TreeGrafter"/>
</dbReference>
<dbReference type="PANTHER" id="PTHR24372:SF74">
    <property type="entry name" value="LP13728P"/>
    <property type="match status" value="1"/>
</dbReference>
<keyword evidence="4 11" id="KW-0812">Transmembrane</keyword>
<dbReference type="OrthoDB" id="5981530at2759"/>
<feature type="domain" description="G-protein coupled receptors family 1 profile" evidence="12">
    <location>
        <begin position="251"/>
        <end position="499"/>
    </location>
</feature>
<keyword evidence="14" id="KW-1185">Reference proteome</keyword>
<keyword evidence="10" id="KW-0807">Transducer</keyword>
<dbReference type="PRINTS" id="PR00373">
    <property type="entry name" value="GLYCHORMONER"/>
</dbReference>
<evidence type="ECO:0000256" key="2">
    <source>
        <dbReference type="ARBA" id="ARBA00022475"/>
    </source>
</evidence>
<dbReference type="PROSITE" id="PS00237">
    <property type="entry name" value="G_PROTEIN_RECEP_F1_1"/>
    <property type="match status" value="1"/>
</dbReference>
<comment type="caution">
    <text evidence="13">The sequence shown here is derived from an EMBL/GenBank/DDBJ whole genome shotgun (WGS) entry which is preliminary data.</text>
</comment>
<evidence type="ECO:0000256" key="6">
    <source>
        <dbReference type="ARBA" id="ARBA00022989"/>
    </source>
</evidence>